<dbReference type="InterPro" id="IPR023996">
    <property type="entry name" value="TonB-dep_OMP_SusC/RagA"/>
</dbReference>
<accession>C6IR84</accession>
<dbReference type="InterPro" id="IPR012910">
    <property type="entry name" value="Plug_dom"/>
</dbReference>
<evidence type="ECO:0000313" key="14">
    <source>
        <dbReference type="Proteomes" id="UP000440614"/>
    </source>
</evidence>
<name>A0A0P0F2V5_BACT4</name>
<dbReference type="OMA" id="WENIVTY"/>
<protein>
    <submittedName>
        <fullName evidence="12">TonB-dependent receptor</fullName>
    </submittedName>
</protein>
<evidence type="ECO:0000256" key="5">
    <source>
        <dbReference type="ARBA" id="ARBA00023136"/>
    </source>
</evidence>
<comment type="subcellular location">
    <subcellularLocation>
        <location evidence="1 7">Cell outer membrane</location>
        <topology evidence="1 7">Multi-pass membrane protein</topology>
    </subcellularLocation>
</comment>
<dbReference type="NCBIfam" id="TIGR04056">
    <property type="entry name" value="OMP_RagA_SusC"/>
    <property type="match status" value="1"/>
</dbReference>
<comment type="similarity">
    <text evidence="7">Belongs to the TonB-dependent receptor family.</text>
</comment>
<dbReference type="Proteomes" id="UP000440614">
    <property type="component" value="Unassembled WGS sequence"/>
</dbReference>
<keyword evidence="6 7" id="KW-0998">Cell outer membrane</keyword>
<accession>A0A0P0F2V5</accession>
<evidence type="ECO:0000256" key="2">
    <source>
        <dbReference type="ARBA" id="ARBA00022448"/>
    </source>
</evidence>
<sequence length="1064" mass="118139">MRENAFVEAWKTQHRRVSMILGLTLLCAPSAISVYAENGVNDITVQAVMQTKTVKGTVLDENGEPLIGVSIVVKGTSTGTITDFDGKFSINLPAGSKELVVSYIGYKEQAIIVSGNAPLNIKMVPDTQALDEVVVIGYGTVKKRDLTGAVASVKSEDITMNPGVNPMDALQGKIAGLDITNSSGQAGSSPTVQLRGTRSLQLDEDGNISSDAFKPTYIIDGMPGDIATLNPNDIESIEVLKDASSTAIYGSSGANGVIIVTTKGSKSGKPVINFNAYAGTTMGARVPKMRTGDSYINYIKDSYKPVGTTNEEEIFGERYDAIKNNQWVNWGDEVLHSGLKQNYSISVAGGTEKTKAYFSLNYTDEKSMYENDDYKVYSTRVRIDQEINKWMNAGINVQASFSNKNSRNAVLERALFATPLGTPYNEDGSITEFPIPGSSSDPNPLADEQDGVYKNNTKAGRAYVDAYLEWKPVKGLSVKSQLGGSYSQSRAGKFMGEGSYNVLKGSTVAYGEATNKTGYNYKWENIVTYHNTFNKDHDLTVTGVTSWNYNQSEEYYVYGENPATNDMLWYALQNADNKKLNSKYLMSKGMGFIGRVNYSYKGKYLFSASSRYEADSRLSKDNRWNLFPAVSVGWRISDEAFMAGTKSWLDNLKLRVGYGVAGTTAGIAEYSSMASLENVTTSLGGMTVPSAKFTEYITNRNLTWEKTHDLNIGIDASFLNNRIDLTVDLYRTKTTDVILSQALPTSIMGNYTGSTTYKMNKNAAETENRGIELALNTRNIVKKDFTWSSTVTFTANKEKIKSLIEGQDMMFNAKKGDMVFKVGEGVGSFYRYKVLGIWQYSEKETAALFGCEPGDIKLDLPSVKKDGNGYYYMNPEGERVDITAENPYGVRADYDRQVIGRNTPDWTLGFKNNFRYKDFDLSVFLYARWGQMMNYGSVIGKYSPNPDYNIPTYFTYYDKTIEADQDVLFYAIDKSKDRSAYEGYDSMYYVDGSFFKLKNVTLGYTLPGKLTKRFGISNLRVYATMTNLFTYSPNKYVKNYDPEMNGSINFPLSRDCIFGLNLTF</sequence>
<dbReference type="Gene3D" id="2.170.130.10">
    <property type="entry name" value="TonB-dependent receptor, plug domain"/>
    <property type="match status" value="1"/>
</dbReference>
<evidence type="ECO:0000256" key="4">
    <source>
        <dbReference type="ARBA" id="ARBA00022692"/>
    </source>
</evidence>
<evidence type="ECO:0000313" key="13">
    <source>
        <dbReference type="Proteomes" id="UP000436858"/>
    </source>
</evidence>
<keyword evidence="9" id="KW-0732">Signal</keyword>
<dbReference type="Pfam" id="PF13715">
    <property type="entry name" value="CarbopepD_reg_2"/>
    <property type="match status" value="1"/>
</dbReference>
<dbReference type="DNASU" id="1075539"/>
<dbReference type="Proteomes" id="UP000436858">
    <property type="component" value="Unassembled WGS sequence"/>
</dbReference>
<dbReference type="GeneID" id="60927671"/>
<feature type="chain" id="PRO_5002966793" evidence="9">
    <location>
        <begin position="37"/>
        <end position="1064"/>
    </location>
</feature>
<evidence type="ECO:0000256" key="9">
    <source>
        <dbReference type="SAM" id="SignalP"/>
    </source>
</evidence>
<dbReference type="Gene3D" id="2.60.40.1120">
    <property type="entry name" value="Carboxypeptidase-like, regulatory domain"/>
    <property type="match status" value="1"/>
</dbReference>
<dbReference type="InterPro" id="IPR039426">
    <property type="entry name" value="TonB-dep_rcpt-like"/>
</dbReference>
<dbReference type="SUPFAM" id="SSF49464">
    <property type="entry name" value="Carboxypeptidase regulatory domain-like"/>
    <property type="match status" value="1"/>
</dbReference>
<evidence type="ECO:0000256" key="3">
    <source>
        <dbReference type="ARBA" id="ARBA00022452"/>
    </source>
</evidence>
<dbReference type="InterPro" id="IPR023997">
    <property type="entry name" value="TonB-dep_OMP_SusC/RagA_CS"/>
</dbReference>
<dbReference type="FunFam" id="2.170.130.10:FF:000009">
    <property type="entry name" value="SusC/RagA family TonB-linked outer membrane protein"/>
    <property type="match status" value="1"/>
</dbReference>
<dbReference type="EMBL" id="WCRY01000029">
    <property type="protein sequence ID" value="KAB4474933.1"/>
    <property type="molecule type" value="Genomic_DNA"/>
</dbReference>
<keyword evidence="4 7" id="KW-0812">Transmembrane</keyword>
<dbReference type="InterPro" id="IPR036942">
    <property type="entry name" value="Beta-barrel_TonB_sf"/>
</dbReference>
<dbReference type="AlphaFoldDB" id="A0A0P0F2V5"/>
<keyword evidence="12" id="KW-0675">Receptor</keyword>
<evidence type="ECO:0000259" key="10">
    <source>
        <dbReference type="Pfam" id="PF07715"/>
    </source>
</evidence>
<dbReference type="InterPro" id="IPR008969">
    <property type="entry name" value="CarboxyPept-like_regulatory"/>
</dbReference>
<proteinExistence type="inferred from homology"/>
<dbReference type="FunFam" id="2.60.40.1120:FF:000003">
    <property type="entry name" value="Outer membrane protein Omp121"/>
    <property type="match status" value="1"/>
</dbReference>
<dbReference type="Pfam" id="PF07715">
    <property type="entry name" value="Plug"/>
    <property type="match status" value="1"/>
</dbReference>
<dbReference type="Gene3D" id="2.40.170.20">
    <property type="entry name" value="TonB-dependent receptor, beta-barrel domain"/>
    <property type="match status" value="1"/>
</dbReference>
<evidence type="ECO:0000313" key="12">
    <source>
        <dbReference type="EMBL" id="KAB4474933.1"/>
    </source>
</evidence>
<dbReference type="InterPro" id="IPR037066">
    <property type="entry name" value="Plug_dom_sf"/>
</dbReference>
<dbReference type="PROSITE" id="PS52016">
    <property type="entry name" value="TONB_DEPENDENT_REC_3"/>
    <property type="match status" value="1"/>
</dbReference>
<keyword evidence="5 7" id="KW-0472">Membrane</keyword>
<evidence type="ECO:0000313" key="11">
    <source>
        <dbReference type="EMBL" id="KAB4307367.1"/>
    </source>
</evidence>
<gene>
    <name evidence="12" type="ORF">GAN91_22610</name>
    <name evidence="11" type="ORF">GAO51_21800</name>
</gene>
<dbReference type="RefSeq" id="WP_008767846.1">
    <property type="nucleotide sequence ID" value="NZ_BAABXH010000001.1"/>
</dbReference>
<evidence type="ECO:0000256" key="1">
    <source>
        <dbReference type="ARBA" id="ARBA00004571"/>
    </source>
</evidence>
<feature type="region of interest" description="Disordered" evidence="8">
    <location>
        <begin position="430"/>
        <end position="449"/>
    </location>
</feature>
<feature type="signal peptide" evidence="9">
    <location>
        <begin position="1"/>
        <end position="36"/>
    </location>
</feature>
<evidence type="ECO:0000256" key="8">
    <source>
        <dbReference type="SAM" id="MobiDB-lite"/>
    </source>
</evidence>
<dbReference type="EMBL" id="WCSY01000025">
    <property type="protein sequence ID" value="KAB4307367.1"/>
    <property type="molecule type" value="Genomic_DNA"/>
</dbReference>
<comment type="caution">
    <text evidence="12">The sequence shown here is derived from an EMBL/GenBank/DDBJ whole genome shotgun (WGS) entry which is preliminary data.</text>
</comment>
<reference evidence="13 14" key="1">
    <citation type="journal article" date="2019" name="Nat. Med.">
        <title>A library of human gut bacterial isolates paired with longitudinal multiomics data enables mechanistic microbiome research.</title>
        <authorList>
            <person name="Poyet M."/>
            <person name="Groussin M."/>
            <person name="Gibbons S.M."/>
            <person name="Avila-Pacheco J."/>
            <person name="Jiang X."/>
            <person name="Kearney S.M."/>
            <person name="Perrotta A.R."/>
            <person name="Berdy B."/>
            <person name="Zhao S."/>
            <person name="Lieberman T.D."/>
            <person name="Swanson P.K."/>
            <person name="Smith M."/>
            <person name="Roesemann S."/>
            <person name="Alexander J.E."/>
            <person name="Rich S.A."/>
            <person name="Livny J."/>
            <person name="Vlamakis H."/>
            <person name="Clish C."/>
            <person name="Bullock K."/>
            <person name="Deik A."/>
            <person name="Scott J."/>
            <person name="Pierce K.A."/>
            <person name="Xavier R.J."/>
            <person name="Alm E.J."/>
        </authorList>
    </citation>
    <scope>NUCLEOTIDE SEQUENCE [LARGE SCALE GENOMIC DNA]</scope>
    <source>
        <strain evidence="12 13">BIOML-A162</strain>
        <strain evidence="11 14">BIOML-A188</strain>
    </source>
</reference>
<dbReference type="GO" id="GO:0009279">
    <property type="term" value="C:cell outer membrane"/>
    <property type="evidence" value="ECO:0007669"/>
    <property type="project" value="UniProtKB-SubCell"/>
</dbReference>
<feature type="domain" description="TonB-dependent receptor plug" evidence="10">
    <location>
        <begin position="142"/>
        <end position="257"/>
    </location>
</feature>
<organism evidence="12 13">
    <name type="scientific">Bacteroides thetaiotaomicron</name>
    <dbReference type="NCBI Taxonomy" id="818"/>
    <lineage>
        <taxon>Bacteria</taxon>
        <taxon>Pseudomonadati</taxon>
        <taxon>Bacteroidota</taxon>
        <taxon>Bacteroidia</taxon>
        <taxon>Bacteroidales</taxon>
        <taxon>Bacteroidaceae</taxon>
        <taxon>Bacteroides</taxon>
    </lineage>
</organism>
<evidence type="ECO:0000256" key="6">
    <source>
        <dbReference type="ARBA" id="ARBA00023237"/>
    </source>
</evidence>
<dbReference type="NCBIfam" id="TIGR04057">
    <property type="entry name" value="SusC_RagA_signa"/>
    <property type="match status" value="1"/>
</dbReference>
<keyword evidence="2 7" id="KW-0813">Transport</keyword>
<evidence type="ECO:0000256" key="7">
    <source>
        <dbReference type="PROSITE-ProRule" id="PRU01360"/>
    </source>
</evidence>
<dbReference type="KEGG" id="btho:Btheta7330_01334"/>
<dbReference type="SUPFAM" id="SSF56935">
    <property type="entry name" value="Porins"/>
    <property type="match status" value="1"/>
</dbReference>
<keyword evidence="3 7" id="KW-1134">Transmembrane beta strand</keyword>